<reference evidence="2" key="1">
    <citation type="submission" date="2020-03" db="EMBL/GenBank/DDBJ databases">
        <title>A high-quality chromosome-level genome assembly of a woody plant with both climbing and erect habits, Rhamnella rubrinervis.</title>
        <authorList>
            <person name="Lu Z."/>
            <person name="Yang Y."/>
            <person name="Zhu X."/>
            <person name="Sun Y."/>
        </authorList>
    </citation>
    <scope>NUCLEOTIDE SEQUENCE</scope>
    <source>
        <strain evidence="2">BYM</strain>
        <tissue evidence="2">Leaf</tissue>
    </source>
</reference>
<accession>A0A8K0DS23</accession>
<comment type="caution">
    <text evidence="2">The sequence shown here is derived from an EMBL/GenBank/DDBJ whole genome shotgun (WGS) entry which is preliminary data.</text>
</comment>
<evidence type="ECO:0000256" key="1">
    <source>
        <dbReference type="SAM" id="MobiDB-lite"/>
    </source>
</evidence>
<dbReference type="Proteomes" id="UP000796880">
    <property type="component" value="Unassembled WGS sequence"/>
</dbReference>
<dbReference type="InterPro" id="IPR007750">
    <property type="entry name" value="DUF674"/>
</dbReference>
<dbReference type="PANTHER" id="PTHR33103">
    <property type="entry name" value="OS01G0153900 PROTEIN"/>
    <property type="match status" value="1"/>
</dbReference>
<name>A0A8K0DS23_9ROSA</name>
<proteinExistence type="predicted"/>
<dbReference type="EMBL" id="VOIH02000011">
    <property type="protein sequence ID" value="KAF3433771.1"/>
    <property type="molecule type" value="Genomic_DNA"/>
</dbReference>
<evidence type="ECO:0000313" key="2">
    <source>
        <dbReference type="EMBL" id="KAF3433771.1"/>
    </source>
</evidence>
<organism evidence="2 3">
    <name type="scientific">Rhamnella rubrinervis</name>
    <dbReference type="NCBI Taxonomy" id="2594499"/>
    <lineage>
        <taxon>Eukaryota</taxon>
        <taxon>Viridiplantae</taxon>
        <taxon>Streptophyta</taxon>
        <taxon>Embryophyta</taxon>
        <taxon>Tracheophyta</taxon>
        <taxon>Spermatophyta</taxon>
        <taxon>Magnoliopsida</taxon>
        <taxon>eudicotyledons</taxon>
        <taxon>Gunneridae</taxon>
        <taxon>Pentapetalae</taxon>
        <taxon>rosids</taxon>
        <taxon>fabids</taxon>
        <taxon>Rosales</taxon>
        <taxon>Rhamnaceae</taxon>
        <taxon>rhamnoid group</taxon>
        <taxon>Rhamneae</taxon>
        <taxon>Rhamnella</taxon>
    </lineage>
</organism>
<dbReference type="OrthoDB" id="2014278at2759"/>
<gene>
    <name evidence="2" type="ORF">FNV43_RR24874</name>
</gene>
<dbReference type="Pfam" id="PF05056">
    <property type="entry name" value="DUF674"/>
    <property type="match status" value="1"/>
</dbReference>
<keyword evidence="3" id="KW-1185">Reference proteome</keyword>
<dbReference type="PANTHER" id="PTHR33103:SF19">
    <property type="entry name" value="OS09G0544700 PROTEIN"/>
    <property type="match status" value="1"/>
</dbReference>
<protein>
    <recommendedName>
        <fullName evidence="4">DUF674 domain-containing protein</fullName>
    </recommendedName>
</protein>
<feature type="region of interest" description="Disordered" evidence="1">
    <location>
        <begin position="335"/>
        <end position="356"/>
    </location>
</feature>
<sequence length="356" mass="39155">MATTTNPKDDGFQLKLLVDTQRQRVLFAEANKDFVDFLITLLCLPTGTVTQLLTSKSMVGSLGNLYQSIENLNDTYLQPNLDKDTLLNPKVPIGSYPKTPFMLPDAPSKSKLGKKFYTCRYDQHRHYSNELGAVCPQCGYSMSNEMSYVAVKKGEEQGSSSSGGEGYVKGVVTYIVMDDLQVEPLSLISIVALLTKYTSASALEEKLVSVGVDEGLKLLKASLETKTVLTDVFLKKTGMKLQEDKTSIVHNHKYVADDPQALCSACYNKMSMETYWVLGGRTVSSCYAKGIGDIEEKMVSIGHKEGTKLMKASLETKTVLTNVFMMKQSTDEALAVPAEEEVKQSTSDALPLPEEK</sequence>
<evidence type="ECO:0008006" key="4">
    <source>
        <dbReference type="Google" id="ProtNLM"/>
    </source>
</evidence>
<dbReference type="AlphaFoldDB" id="A0A8K0DS23"/>
<evidence type="ECO:0000313" key="3">
    <source>
        <dbReference type="Proteomes" id="UP000796880"/>
    </source>
</evidence>